<dbReference type="OrthoDB" id="19908at2759"/>
<keyword evidence="13" id="KW-1185">Reference proteome</keyword>
<dbReference type="AlphaFoldDB" id="A0A6P8YDD5"/>
<gene>
    <name evidence="14" type="primary">LOC117641552</name>
</gene>
<organism evidence="14">
    <name type="scientific">Thrips palmi</name>
    <name type="common">Melon thrips</name>
    <dbReference type="NCBI Taxonomy" id="161013"/>
    <lineage>
        <taxon>Eukaryota</taxon>
        <taxon>Metazoa</taxon>
        <taxon>Ecdysozoa</taxon>
        <taxon>Arthropoda</taxon>
        <taxon>Hexapoda</taxon>
        <taxon>Insecta</taxon>
        <taxon>Pterygota</taxon>
        <taxon>Neoptera</taxon>
        <taxon>Paraneoptera</taxon>
        <taxon>Thysanoptera</taxon>
        <taxon>Terebrantia</taxon>
        <taxon>Thripoidea</taxon>
        <taxon>Thripidae</taxon>
        <taxon>Thrips</taxon>
    </lineage>
</organism>
<accession>A0A6P8YDD5</accession>
<keyword evidence="3" id="KW-0479">Metal-binding</keyword>
<evidence type="ECO:0000256" key="10">
    <source>
        <dbReference type="ARBA" id="ARBA00042761"/>
    </source>
</evidence>
<dbReference type="PANTHER" id="PTHR13620">
    <property type="entry name" value="3-5 EXONUCLEASE"/>
    <property type="match status" value="1"/>
</dbReference>
<dbReference type="SMART" id="SM00474">
    <property type="entry name" value="35EXOc"/>
    <property type="match status" value="1"/>
</dbReference>
<keyword evidence="7" id="KW-0539">Nucleus</keyword>
<evidence type="ECO:0000256" key="4">
    <source>
        <dbReference type="ARBA" id="ARBA00022801"/>
    </source>
</evidence>
<keyword evidence="2" id="KW-0540">Nuclease</keyword>
<dbReference type="Pfam" id="PF01612">
    <property type="entry name" value="DNA_pol_A_exo1"/>
    <property type="match status" value="1"/>
</dbReference>
<reference evidence="14" key="1">
    <citation type="submission" date="2025-08" db="UniProtKB">
        <authorList>
            <consortium name="RefSeq"/>
        </authorList>
    </citation>
    <scope>IDENTIFICATION</scope>
    <source>
        <tissue evidence="14">Total insect</tissue>
    </source>
</reference>
<dbReference type="GO" id="GO:0008408">
    <property type="term" value="F:3'-5' exonuclease activity"/>
    <property type="evidence" value="ECO:0007669"/>
    <property type="project" value="InterPro"/>
</dbReference>
<evidence type="ECO:0000256" key="2">
    <source>
        <dbReference type="ARBA" id="ARBA00022722"/>
    </source>
</evidence>
<protein>
    <recommendedName>
        <fullName evidence="9">3'-5' exonuclease</fullName>
    </recommendedName>
    <alternativeName>
        <fullName evidence="10">Werner Syndrome-like exonuclease</fullName>
    </alternativeName>
</protein>
<dbReference type="RefSeq" id="XP_034234885.1">
    <property type="nucleotide sequence ID" value="XM_034378994.1"/>
</dbReference>
<dbReference type="GO" id="GO:0006139">
    <property type="term" value="P:nucleobase-containing compound metabolic process"/>
    <property type="evidence" value="ECO:0007669"/>
    <property type="project" value="InterPro"/>
</dbReference>
<comment type="subcellular location">
    <subcellularLocation>
        <location evidence="1">Nucleus</location>
    </subcellularLocation>
</comment>
<dbReference type="GeneID" id="117641552"/>
<evidence type="ECO:0000259" key="12">
    <source>
        <dbReference type="SMART" id="SM00474"/>
    </source>
</evidence>
<keyword evidence="4" id="KW-0378">Hydrolase</keyword>
<sequence length="225" mass="25552">MAGHSTARKLPTWMTRNVSDVEEETKSQRNISFRGIIKYCSNVDDLGLACESLISEADREDELIVGFDAEWPVDFTQGSGKIALIQVCIDESTCYLFHVSLMRSLPKIFINFIEHPKVKLVGNCIKNDIWKIGRDFNLPVSKLVSSHRVIDLGEFANQVLHCAQTWSLDRLALHLMSMTVDKADSIRKSRWDLELSREQQLYAATDAYVSLAIYNKLRAKQSQVA</sequence>
<dbReference type="CDD" id="cd06141">
    <property type="entry name" value="WRN_exo"/>
    <property type="match status" value="1"/>
</dbReference>
<dbReference type="CTD" id="387787"/>
<evidence type="ECO:0000313" key="14">
    <source>
        <dbReference type="RefSeq" id="XP_034234885.1"/>
    </source>
</evidence>
<dbReference type="InterPro" id="IPR012337">
    <property type="entry name" value="RNaseH-like_sf"/>
</dbReference>
<evidence type="ECO:0000256" key="9">
    <source>
        <dbReference type="ARBA" id="ARBA00040531"/>
    </source>
</evidence>
<evidence type="ECO:0000256" key="11">
    <source>
        <dbReference type="ARBA" id="ARBA00045901"/>
    </source>
</evidence>
<evidence type="ECO:0000256" key="7">
    <source>
        <dbReference type="ARBA" id="ARBA00023242"/>
    </source>
</evidence>
<dbReference type="Gene3D" id="3.30.420.10">
    <property type="entry name" value="Ribonuclease H-like superfamily/Ribonuclease H"/>
    <property type="match status" value="1"/>
</dbReference>
<dbReference type="InterPro" id="IPR002562">
    <property type="entry name" value="3'-5'_exonuclease_dom"/>
</dbReference>
<dbReference type="Proteomes" id="UP000515158">
    <property type="component" value="Unplaced"/>
</dbReference>
<keyword evidence="6" id="KW-0460">Magnesium</keyword>
<evidence type="ECO:0000256" key="1">
    <source>
        <dbReference type="ARBA" id="ARBA00004123"/>
    </source>
</evidence>
<name>A0A6P8YDD5_THRPL</name>
<dbReference type="SUPFAM" id="SSF53098">
    <property type="entry name" value="Ribonuclease H-like"/>
    <property type="match status" value="1"/>
</dbReference>
<dbReference type="GO" id="GO:0005634">
    <property type="term" value="C:nucleus"/>
    <property type="evidence" value="ECO:0007669"/>
    <property type="project" value="UniProtKB-SubCell"/>
</dbReference>
<evidence type="ECO:0000256" key="3">
    <source>
        <dbReference type="ARBA" id="ARBA00022723"/>
    </source>
</evidence>
<comment type="function">
    <text evidence="11">Has exonuclease activity on both single-stranded and duplex templates bearing overhangs, but not blunt ended duplex DNA, and cleaves in a 3'-5' direction. Essential for the formation of DNA replication focal centers. Has an important role in maintaining genome stability.</text>
</comment>
<evidence type="ECO:0000313" key="13">
    <source>
        <dbReference type="Proteomes" id="UP000515158"/>
    </source>
</evidence>
<keyword evidence="5" id="KW-0269">Exonuclease</keyword>
<dbReference type="InterPro" id="IPR051132">
    <property type="entry name" value="3-5_Exonuclease_domain"/>
</dbReference>
<evidence type="ECO:0000256" key="8">
    <source>
        <dbReference type="ARBA" id="ARBA00037949"/>
    </source>
</evidence>
<evidence type="ECO:0000256" key="6">
    <source>
        <dbReference type="ARBA" id="ARBA00022842"/>
    </source>
</evidence>
<feature type="domain" description="3'-5' exonuclease" evidence="12">
    <location>
        <begin position="37"/>
        <end position="222"/>
    </location>
</feature>
<dbReference type="InterPro" id="IPR036397">
    <property type="entry name" value="RNaseH_sf"/>
</dbReference>
<proteinExistence type="inferred from homology"/>
<dbReference type="PANTHER" id="PTHR13620:SF109">
    <property type="entry name" value="3'-5' EXONUCLEASE"/>
    <property type="match status" value="1"/>
</dbReference>
<evidence type="ECO:0000256" key="5">
    <source>
        <dbReference type="ARBA" id="ARBA00022839"/>
    </source>
</evidence>
<comment type="similarity">
    <text evidence="8">Belongs to the WRNexo family.</text>
</comment>
<dbReference type="GO" id="GO:0003676">
    <property type="term" value="F:nucleic acid binding"/>
    <property type="evidence" value="ECO:0007669"/>
    <property type="project" value="InterPro"/>
</dbReference>
<dbReference type="GO" id="GO:0046872">
    <property type="term" value="F:metal ion binding"/>
    <property type="evidence" value="ECO:0007669"/>
    <property type="project" value="UniProtKB-KW"/>
</dbReference>